<evidence type="ECO:0000313" key="3">
    <source>
        <dbReference type="Proteomes" id="UP000669179"/>
    </source>
</evidence>
<evidence type="ECO:0000256" key="1">
    <source>
        <dbReference type="SAM" id="MobiDB-lite"/>
    </source>
</evidence>
<comment type="caution">
    <text evidence="2">The sequence shown here is derived from an EMBL/GenBank/DDBJ whole genome shotgun (WGS) entry which is preliminary data.</text>
</comment>
<accession>A0A939PIY2</accession>
<sequence>MTSFTAVVAGDTTITARGAVRESAERVLGRLWIDEVPVRLASEDPALFPSATAADQEGRTLCWPGQPGPARSVLPRLARLRGQARSAGLREVALLGRGAPARAAALIARDAMAGPVTVLDSAEPGPLVRLGADRERLRRTIVVVTGDDAGTETLRRVFVRMFQDLDLSPGEVAARFVTVSDPGSMPARRAAEEGRPVVEAPARTVFGALSPYSLVPAAMAGVDVGKLLDKAAAALPSLTRPENNPGLVLGAILGGAVRSGRGTVVLGAYPAAVPGLADWISTLLVQASGGRLLPLVQHGGLPVQPADDVFLVTLDGRPQQDDATVSAPLPAQLVVWEYAAAVAAHLLGADPLRPDPFHLGPPRIGAASPDLTGAEDASGPAVLTEGEPGRAVEVHTGDPDLARATDLPGVLAAVAEAAADDGHLAIVAHLDPDRTRGQGTQVGRLAALLAARCARPVTINWGCRYPAIGNDRRERGVYLMLTGNVVHDVPVPDRHYRLSRLQIAQALGEARAARTGGRPVVRLHLQNRRAGLARLLESARGEA</sequence>
<dbReference type="Proteomes" id="UP000669179">
    <property type="component" value="Unassembled WGS sequence"/>
</dbReference>
<reference evidence="2" key="1">
    <citation type="submission" date="2021-03" db="EMBL/GenBank/DDBJ databases">
        <authorList>
            <person name="Kanchanasin P."/>
            <person name="Saeng-In P."/>
            <person name="Phongsopitanun W."/>
            <person name="Yuki M."/>
            <person name="Kudo T."/>
            <person name="Ohkuma M."/>
            <person name="Tanasupawat S."/>
        </authorList>
    </citation>
    <scope>NUCLEOTIDE SEQUENCE</scope>
    <source>
        <strain evidence="2">GKU 128</strain>
    </source>
</reference>
<dbReference type="EMBL" id="JAGEOJ010000009">
    <property type="protein sequence ID" value="MBO2450034.1"/>
    <property type="molecule type" value="Genomic_DNA"/>
</dbReference>
<dbReference type="AlphaFoldDB" id="A0A939PIY2"/>
<proteinExistence type="predicted"/>
<organism evidence="2 3">
    <name type="scientific">Actinomadura barringtoniae</name>
    <dbReference type="NCBI Taxonomy" id="1427535"/>
    <lineage>
        <taxon>Bacteria</taxon>
        <taxon>Bacillati</taxon>
        <taxon>Actinomycetota</taxon>
        <taxon>Actinomycetes</taxon>
        <taxon>Streptosporangiales</taxon>
        <taxon>Thermomonosporaceae</taxon>
        <taxon>Actinomadura</taxon>
    </lineage>
</organism>
<dbReference type="RefSeq" id="WP_208257907.1">
    <property type="nucleotide sequence ID" value="NZ_JAGEOJ010000009.1"/>
</dbReference>
<evidence type="ECO:0000313" key="2">
    <source>
        <dbReference type="EMBL" id="MBO2450034.1"/>
    </source>
</evidence>
<dbReference type="GO" id="GO:1901135">
    <property type="term" value="P:carbohydrate derivative metabolic process"/>
    <property type="evidence" value="ECO:0007669"/>
    <property type="project" value="InterPro"/>
</dbReference>
<name>A0A939PIY2_9ACTN</name>
<feature type="region of interest" description="Disordered" evidence="1">
    <location>
        <begin position="359"/>
        <end position="384"/>
    </location>
</feature>
<gene>
    <name evidence="2" type="ORF">J4573_23225</name>
</gene>
<dbReference type="InterPro" id="IPR046348">
    <property type="entry name" value="SIS_dom_sf"/>
</dbReference>
<protein>
    <recommendedName>
        <fullName evidence="4">Glucose-6-phosphate isomerase</fullName>
    </recommendedName>
</protein>
<dbReference type="SUPFAM" id="SSF53697">
    <property type="entry name" value="SIS domain"/>
    <property type="match status" value="1"/>
</dbReference>
<dbReference type="GO" id="GO:0097367">
    <property type="term" value="F:carbohydrate derivative binding"/>
    <property type="evidence" value="ECO:0007669"/>
    <property type="project" value="InterPro"/>
</dbReference>
<evidence type="ECO:0008006" key="4">
    <source>
        <dbReference type="Google" id="ProtNLM"/>
    </source>
</evidence>
<keyword evidence="3" id="KW-1185">Reference proteome</keyword>